<dbReference type="OrthoDB" id="5522619at2"/>
<sequence>MKKFLLSSCFLLLALTSCTSTRNTIRNIDDTAIMPALSKEKTFVITEVSSDKKYGYDQDYPINLGFLPIQTAEINVKRYFGALSGPNGEKLTYKKTDTCCPFPSKKNEMGAGVLDIYEVTWEGLTEPKLIYINLYEKGKVLAPKGFGIRVIK</sequence>
<dbReference type="Proteomes" id="UP000030152">
    <property type="component" value="Unassembled WGS sequence"/>
</dbReference>
<dbReference type="PROSITE" id="PS51257">
    <property type="entry name" value="PROKAR_LIPOPROTEIN"/>
    <property type="match status" value="1"/>
</dbReference>
<keyword evidence="1" id="KW-0732">Signal</keyword>
<feature type="signal peptide" evidence="1">
    <location>
        <begin position="1"/>
        <end position="22"/>
    </location>
</feature>
<dbReference type="AlphaFoldDB" id="A0A0A2M0E9"/>
<dbReference type="RefSeq" id="WP_020214457.1">
    <property type="nucleotide sequence ID" value="NZ_JRLX01000013.1"/>
</dbReference>
<dbReference type="STRING" id="1121895.GCA_000378485_03283"/>
<dbReference type="eggNOG" id="ENOG5033156">
    <property type="taxonomic scope" value="Bacteria"/>
</dbReference>
<gene>
    <name evidence="2" type="ORF">Q765_12325</name>
</gene>
<reference evidence="2 3" key="1">
    <citation type="submission" date="2013-09" db="EMBL/GenBank/DDBJ databases">
        <authorList>
            <person name="Zeng Z."/>
            <person name="Chen C."/>
        </authorList>
    </citation>
    <scope>NUCLEOTIDE SEQUENCE [LARGE SCALE GENOMIC DNA]</scope>
    <source>
        <strain evidence="2 3">WB 3.3-2</strain>
    </source>
</reference>
<protein>
    <submittedName>
        <fullName evidence="2">2-dehydro-3-deoxyphosphooctonate aldolase</fullName>
    </submittedName>
</protein>
<keyword evidence="3" id="KW-1185">Reference proteome</keyword>
<name>A0A0A2M0E9_9FLAO</name>
<comment type="caution">
    <text evidence="2">The sequence shown here is derived from an EMBL/GenBank/DDBJ whole genome shotgun (WGS) entry which is preliminary data.</text>
</comment>
<organism evidence="2 3">
    <name type="scientific">Flavobacterium rivuli WB 3.3-2 = DSM 21788</name>
    <dbReference type="NCBI Taxonomy" id="1121895"/>
    <lineage>
        <taxon>Bacteria</taxon>
        <taxon>Pseudomonadati</taxon>
        <taxon>Bacteroidota</taxon>
        <taxon>Flavobacteriia</taxon>
        <taxon>Flavobacteriales</taxon>
        <taxon>Flavobacteriaceae</taxon>
        <taxon>Flavobacterium</taxon>
    </lineage>
</organism>
<feature type="chain" id="PRO_5001991492" evidence="1">
    <location>
        <begin position="23"/>
        <end position="152"/>
    </location>
</feature>
<dbReference type="EMBL" id="JRLX01000013">
    <property type="protein sequence ID" value="KGO86097.1"/>
    <property type="molecule type" value="Genomic_DNA"/>
</dbReference>
<evidence type="ECO:0000313" key="2">
    <source>
        <dbReference type="EMBL" id="KGO86097.1"/>
    </source>
</evidence>
<evidence type="ECO:0000256" key="1">
    <source>
        <dbReference type="SAM" id="SignalP"/>
    </source>
</evidence>
<accession>A0A0A2M0E9</accession>
<evidence type="ECO:0000313" key="3">
    <source>
        <dbReference type="Proteomes" id="UP000030152"/>
    </source>
</evidence>
<proteinExistence type="predicted"/>